<dbReference type="PROSITE" id="PS50011">
    <property type="entry name" value="PROTEIN_KINASE_DOM"/>
    <property type="match status" value="1"/>
</dbReference>
<name>A0ABQ8CAU9_BRANA</name>
<reference evidence="14 15" key="1">
    <citation type="submission" date="2021-05" db="EMBL/GenBank/DDBJ databases">
        <title>Genome Assembly of Synthetic Allotetraploid Brassica napus Reveals Homoeologous Exchanges between Subgenomes.</title>
        <authorList>
            <person name="Davis J.T."/>
        </authorList>
    </citation>
    <scope>NUCLEOTIDE SEQUENCE [LARGE SCALE GENOMIC DNA]</scope>
    <source>
        <strain evidence="15">cv. Da-Ae</strain>
        <tissue evidence="14">Seedling</tissue>
    </source>
</reference>
<evidence type="ECO:0000256" key="4">
    <source>
        <dbReference type="ARBA" id="ARBA00022679"/>
    </source>
</evidence>
<dbReference type="InterPro" id="IPR018451">
    <property type="entry name" value="NAF/FISL_domain"/>
</dbReference>
<comment type="cofactor">
    <cofactor evidence="1">
        <name>Mn(2+)</name>
        <dbReference type="ChEBI" id="CHEBI:29035"/>
    </cofactor>
</comment>
<evidence type="ECO:0000256" key="7">
    <source>
        <dbReference type="ARBA" id="ARBA00022840"/>
    </source>
</evidence>
<keyword evidence="15" id="KW-1185">Reference proteome</keyword>
<accession>A0ABQ8CAU9</accession>
<dbReference type="PROSITE" id="PS50816">
    <property type="entry name" value="NAF"/>
    <property type="match status" value="1"/>
</dbReference>
<dbReference type="Gene3D" id="3.30.310.80">
    <property type="entry name" value="Kinase associated domain 1, KA1"/>
    <property type="match status" value="2"/>
</dbReference>
<dbReference type="Pfam" id="PF00069">
    <property type="entry name" value="Pkinase"/>
    <property type="match status" value="3"/>
</dbReference>
<dbReference type="EC" id="2.7.11.1" evidence="2"/>
<feature type="binding site" evidence="10">
    <location>
        <position position="87"/>
    </location>
    <ligand>
        <name>ATP</name>
        <dbReference type="ChEBI" id="CHEBI:30616"/>
    </ligand>
</feature>
<dbReference type="CDD" id="cd12195">
    <property type="entry name" value="CIPK_C"/>
    <property type="match status" value="1"/>
</dbReference>
<evidence type="ECO:0000313" key="14">
    <source>
        <dbReference type="EMBL" id="KAH0914204.1"/>
    </source>
</evidence>
<evidence type="ECO:0000256" key="3">
    <source>
        <dbReference type="ARBA" id="ARBA00022527"/>
    </source>
</evidence>
<evidence type="ECO:0000259" key="13">
    <source>
        <dbReference type="PROSITE" id="PS50816"/>
    </source>
</evidence>
<dbReference type="Gene3D" id="3.30.200.20">
    <property type="entry name" value="Phosphorylase Kinase, domain 1"/>
    <property type="match status" value="1"/>
</dbReference>
<evidence type="ECO:0000256" key="1">
    <source>
        <dbReference type="ARBA" id="ARBA00001936"/>
    </source>
</evidence>
<evidence type="ECO:0000313" key="15">
    <source>
        <dbReference type="Proteomes" id="UP000824890"/>
    </source>
</evidence>
<dbReference type="PROSITE" id="PS00107">
    <property type="entry name" value="PROTEIN_KINASE_ATP"/>
    <property type="match status" value="1"/>
</dbReference>
<dbReference type="PANTHER" id="PTHR43895:SF65">
    <property type="entry name" value="CBL-INTERACTING PROTEIN KINASE 21"/>
    <property type="match status" value="1"/>
</dbReference>
<keyword evidence="4" id="KW-0808">Transferase</keyword>
<evidence type="ECO:0000256" key="5">
    <source>
        <dbReference type="ARBA" id="ARBA00022741"/>
    </source>
</evidence>
<feature type="domain" description="NAF" evidence="13">
    <location>
        <begin position="280"/>
        <end position="304"/>
    </location>
</feature>
<feature type="domain" description="Protein kinase" evidence="12">
    <location>
        <begin position="58"/>
        <end position="562"/>
    </location>
</feature>
<evidence type="ECO:0000256" key="9">
    <source>
        <dbReference type="ARBA" id="ARBA00048679"/>
    </source>
</evidence>
<dbReference type="Gene3D" id="1.10.510.10">
    <property type="entry name" value="Transferase(Phosphotransferase) domain 1"/>
    <property type="match status" value="3"/>
</dbReference>
<keyword evidence="6" id="KW-0418">Kinase</keyword>
<dbReference type="Proteomes" id="UP000824890">
    <property type="component" value="Unassembled WGS sequence"/>
</dbReference>
<evidence type="ECO:0000259" key="12">
    <source>
        <dbReference type="PROSITE" id="PS50011"/>
    </source>
</evidence>
<dbReference type="InterPro" id="IPR011009">
    <property type="entry name" value="Kinase-like_dom_sf"/>
</dbReference>
<evidence type="ECO:0000256" key="8">
    <source>
        <dbReference type="ARBA" id="ARBA00047899"/>
    </source>
</evidence>
<evidence type="ECO:0000256" key="11">
    <source>
        <dbReference type="SAM" id="MobiDB-lite"/>
    </source>
</evidence>
<dbReference type="InterPro" id="IPR000719">
    <property type="entry name" value="Prot_kinase_dom"/>
</dbReference>
<sequence length="717" mass="80467">IHSFPKQREEGSKRKSRVVFSITQLPLLIFFSLQSFQRIFAVCLELWMVTEGMRVGKYELGRTLGEGNSAKVKLATDIVSGQSFAVKIIDKSRTSRLNVPFQIKREIRTLKVLKHPNIVRLHEVLASKTKIYMVLECVTGGDLFDRIEDGLLHTTCGSPNYVAPEVLANKGYDGAASDIWSCGVILYVILTGCLPFDDTNLAVLCRKIFKGDPPIPRWLSSGAKTMIKRMLDPNPVTRITVTGINGNDWFRHDYSPSSCDDEDSSSSSQEDVSEEEKSHDSPTIMNAFQLIAMSPFLDLSGLFETETVSERQIRFMSNRLATDVMEKIKTILMEMGFCVQKKHTMLKAIREESTRKGQGGLSLTAEVFKMIPSLNMIELRKSHGDSSLYKQVLASKTKIYMVLECVTGRDLFDRIVSKGKLSETEGRKMFQQLIDGISYCHNKGIFHRDLKEDGLLHTTCGSPNYVAPEVQANKGYDGAASDIWSCGVILYVILTGCLPFDDTNLAVLCRKIVKGDSPIPRWLSPGAKTMIKRMLDPNPVTRMTVAKEEKSHDSPTVINAFLLIGMHHCSLLTTKVCIVLLCGLTQTVSERQIRFMSNRLATDVMEKIKTILMEMGFYVQKKHTMLKAIREESTRKGPGGLSLTAEVFEIILSLNVIELRKSHGDSSPYKQVIYSSCNNVYLAPLCFYNRDLKQITVYGLVQLCERLLHELDASSQI</sequence>
<comment type="catalytic activity">
    <reaction evidence="9">
        <text>L-seryl-[protein] + ATP = O-phospho-L-seryl-[protein] + ADP + H(+)</text>
        <dbReference type="Rhea" id="RHEA:17989"/>
        <dbReference type="Rhea" id="RHEA-COMP:9863"/>
        <dbReference type="Rhea" id="RHEA-COMP:11604"/>
        <dbReference type="ChEBI" id="CHEBI:15378"/>
        <dbReference type="ChEBI" id="CHEBI:29999"/>
        <dbReference type="ChEBI" id="CHEBI:30616"/>
        <dbReference type="ChEBI" id="CHEBI:83421"/>
        <dbReference type="ChEBI" id="CHEBI:456216"/>
        <dbReference type="EC" id="2.7.11.1"/>
    </reaction>
</comment>
<keyword evidence="5 10" id="KW-0547">Nucleotide-binding</keyword>
<proteinExistence type="predicted"/>
<dbReference type="SUPFAM" id="SSF56112">
    <property type="entry name" value="Protein kinase-like (PK-like)"/>
    <property type="match status" value="2"/>
</dbReference>
<gene>
    <name evidence="14" type="ORF">HID58_028650</name>
</gene>
<comment type="caution">
    <text evidence="14">The sequence shown here is derived from an EMBL/GenBank/DDBJ whole genome shotgun (WGS) entry which is preliminary data.</text>
</comment>
<evidence type="ECO:0000256" key="10">
    <source>
        <dbReference type="PROSITE-ProRule" id="PRU10141"/>
    </source>
</evidence>
<dbReference type="InterPro" id="IPR004041">
    <property type="entry name" value="NAF_dom"/>
</dbReference>
<organism evidence="14 15">
    <name type="scientific">Brassica napus</name>
    <name type="common">Rape</name>
    <dbReference type="NCBI Taxonomy" id="3708"/>
    <lineage>
        <taxon>Eukaryota</taxon>
        <taxon>Viridiplantae</taxon>
        <taxon>Streptophyta</taxon>
        <taxon>Embryophyta</taxon>
        <taxon>Tracheophyta</taxon>
        <taxon>Spermatophyta</taxon>
        <taxon>Magnoliopsida</taxon>
        <taxon>eudicotyledons</taxon>
        <taxon>Gunneridae</taxon>
        <taxon>Pentapetalae</taxon>
        <taxon>rosids</taxon>
        <taxon>malvids</taxon>
        <taxon>Brassicales</taxon>
        <taxon>Brassicaceae</taxon>
        <taxon>Brassiceae</taxon>
        <taxon>Brassica</taxon>
    </lineage>
</organism>
<dbReference type="Pfam" id="PF03822">
    <property type="entry name" value="NAF"/>
    <property type="match status" value="2"/>
</dbReference>
<dbReference type="EMBL" id="JAGKQM010000008">
    <property type="protein sequence ID" value="KAH0914204.1"/>
    <property type="molecule type" value="Genomic_DNA"/>
</dbReference>
<evidence type="ECO:0000256" key="6">
    <source>
        <dbReference type="ARBA" id="ARBA00022777"/>
    </source>
</evidence>
<keyword evidence="3" id="KW-0723">Serine/threonine-protein kinase</keyword>
<feature type="region of interest" description="Disordered" evidence="11">
    <location>
        <begin position="256"/>
        <end position="281"/>
    </location>
</feature>
<dbReference type="PANTHER" id="PTHR43895">
    <property type="entry name" value="CALCIUM/CALMODULIN-DEPENDENT PROTEIN KINASE KINASE-RELATED"/>
    <property type="match status" value="1"/>
</dbReference>
<protein>
    <recommendedName>
        <fullName evidence="2">non-specific serine/threonine protein kinase</fullName>
        <ecNumber evidence="2">2.7.11.1</ecNumber>
    </recommendedName>
</protein>
<feature type="non-terminal residue" evidence="14">
    <location>
        <position position="1"/>
    </location>
</feature>
<keyword evidence="7 10" id="KW-0067">ATP-binding</keyword>
<evidence type="ECO:0000256" key="2">
    <source>
        <dbReference type="ARBA" id="ARBA00012513"/>
    </source>
</evidence>
<dbReference type="InterPro" id="IPR017441">
    <property type="entry name" value="Protein_kinase_ATP_BS"/>
</dbReference>
<comment type="catalytic activity">
    <reaction evidence="8">
        <text>L-threonyl-[protein] + ATP = O-phospho-L-threonyl-[protein] + ADP + H(+)</text>
        <dbReference type="Rhea" id="RHEA:46608"/>
        <dbReference type="Rhea" id="RHEA-COMP:11060"/>
        <dbReference type="Rhea" id="RHEA-COMP:11605"/>
        <dbReference type="ChEBI" id="CHEBI:15378"/>
        <dbReference type="ChEBI" id="CHEBI:30013"/>
        <dbReference type="ChEBI" id="CHEBI:30616"/>
        <dbReference type="ChEBI" id="CHEBI:61977"/>
        <dbReference type="ChEBI" id="CHEBI:456216"/>
        <dbReference type="EC" id="2.7.11.1"/>
    </reaction>
</comment>